<dbReference type="InterPro" id="IPR036179">
    <property type="entry name" value="Ig-like_dom_sf"/>
</dbReference>
<dbReference type="AlphaFoldDB" id="A0A8X6Q496"/>
<dbReference type="OrthoDB" id="10006996at2759"/>
<evidence type="ECO:0000256" key="1">
    <source>
        <dbReference type="SAM" id="SignalP"/>
    </source>
</evidence>
<reference evidence="2" key="1">
    <citation type="submission" date="2020-08" db="EMBL/GenBank/DDBJ databases">
        <title>Multicomponent nature underlies the extraordinary mechanical properties of spider dragline silk.</title>
        <authorList>
            <person name="Kono N."/>
            <person name="Nakamura H."/>
            <person name="Mori M."/>
            <person name="Yoshida Y."/>
            <person name="Ohtoshi R."/>
            <person name="Malay A.D."/>
            <person name="Moran D.A.P."/>
            <person name="Tomita M."/>
            <person name="Numata K."/>
            <person name="Arakawa K."/>
        </authorList>
    </citation>
    <scope>NUCLEOTIDE SEQUENCE</scope>
</reference>
<proteinExistence type="predicted"/>
<dbReference type="Proteomes" id="UP000887013">
    <property type="component" value="Unassembled WGS sequence"/>
</dbReference>
<accession>A0A8X6Q496</accession>
<sequence>MEIVSLVSGYSLCIVIFIVAPVCKSREPKTYGISVTETVNATCEVEADPLDVSYRWSLDSPLGTLALSNWSNAHHRGFLSYSPLSGSGYGTLLCWSRNSVGAQKEPCLVQVVPAGPQIFCHGESVNLSTSSPTEEQQNSTCFTFIMKAIDIFTVVSPLLIEKAIASNVRTVMNIRKIRSKDMFLEESLKEQDSVLVNLHLGALFEVTVISHTILNYS</sequence>
<dbReference type="PANTHER" id="PTHR23278">
    <property type="entry name" value="SIDESTEP PROTEIN"/>
    <property type="match status" value="1"/>
</dbReference>
<dbReference type="EMBL" id="BMAW01026630">
    <property type="protein sequence ID" value="GFT98196.1"/>
    <property type="molecule type" value="Genomic_DNA"/>
</dbReference>
<dbReference type="SUPFAM" id="SSF48726">
    <property type="entry name" value="Immunoglobulin"/>
    <property type="match status" value="1"/>
</dbReference>
<dbReference type="InterPro" id="IPR013783">
    <property type="entry name" value="Ig-like_fold"/>
</dbReference>
<evidence type="ECO:0008006" key="4">
    <source>
        <dbReference type="Google" id="ProtNLM"/>
    </source>
</evidence>
<comment type="caution">
    <text evidence="2">The sequence shown here is derived from an EMBL/GenBank/DDBJ whole genome shotgun (WGS) entry which is preliminary data.</text>
</comment>
<protein>
    <recommendedName>
        <fullName evidence="4">Ig-like domain-containing protein</fullName>
    </recommendedName>
</protein>
<evidence type="ECO:0000313" key="2">
    <source>
        <dbReference type="EMBL" id="GFT98196.1"/>
    </source>
</evidence>
<dbReference type="Gene3D" id="2.60.40.10">
    <property type="entry name" value="Immunoglobulins"/>
    <property type="match status" value="1"/>
</dbReference>
<dbReference type="PANTHER" id="PTHR23278:SF19">
    <property type="entry name" value="OBSCURIN"/>
    <property type="match status" value="1"/>
</dbReference>
<feature type="signal peptide" evidence="1">
    <location>
        <begin position="1"/>
        <end position="25"/>
    </location>
</feature>
<keyword evidence="1" id="KW-0732">Signal</keyword>
<organism evidence="2 3">
    <name type="scientific">Nephila pilipes</name>
    <name type="common">Giant wood spider</name>
    <name type="synonym">Nephila maculata</name>
    <dbReference type="NCBI Taxonomy" id="299642"/>
    <lineage>
        <taxon>Eukaryota</taxon>
        <taxon>Metazoa</taxon>
        <taxon>Ecdysozoa</taxon>
        <taxon>Arthropoda</taxon>
        <taxon>Chelicerata</taxon>
        <taxon>Arachnida</taxon>
        <taxon>Araneae</taxon>
        <taxon>Araneomorphae</taxon>
        <taxon>Entelegynae</taxon>
        <taxon>Araneoidea</taxon>
        <taxon>Nephilidae</taxon>
        <taxon>Nephila</taxon>
    </lineage>
</organism>
<feature type="chain" id="PRO_5036467212" description="Ig-like domain-containing protein" evidence="1">
    <location>
        <begin position="26"/>
        <end position="217"/>
    </location>
</feature>
<keyword evidence="3" id="KW-1185">Reference proteome</keyword>
<name>A0A8X6Q496_NEPPI</name>
<gene>
    <name evidence="2" type="primary">NCL1_41588</name>
    <name evidence="2" type="ORF">NPIL_438211</name>
</gene>
<evidence type="ECO:0000313" key="3">
    <source>
        <dbReference type="Proteomes" id="UP000887013"/>
    </source>
</evidence>